<dbReference type="AlphaFoldDB" id="A0A9D1T0G6"/>
<proteinExistence type="inferred from homology"/>
<dbReference type="EMBL" id="DVOF01000220">
    <property type="protein sequence ID" value="HIV03384.1"/>
    <property type="molecule type" value="Genomic_DNA"/>
</dbReference>
<dbReference type="InterPro" id="IPR005650">
    <property type="entry name" value="BlaI_family"/>
</dbReference>
<gene>
    <name evidence="5" type="ORF">IAC74_07395</name>
</gene>
<dbReference type="InterPro" id="IPR036390">
    <property type="entry name" value="WH_DNA-bd_sf"/>
</dbReference>
<keyword evidence="3" id="KW-0238">DNA-binding</keyword>
<evidence type="ECO:0000256" key="2">
    <source>
        <dbReference type="ARBA" id="ARBA00023015"/>
    </source>
</evidence>
<sequence>MISHITEAEMEIMQILWNADGSVTSKEIAAQLPDKKLTTIITLAGRLIDKGLVKSEKVGRSHSHQYAPVISEEAYKKAQTRDFVETVHKGSAKSLLSALFEDRGLTGEDIAMLQDLIERMGEKK</sequence>
<dbReference type="Proteomes" id="UP000886743">
    <property type="component" value="Unassembled WGS sequence"/>
</dbReference>
<protein>
    <submittedName>
        <fullName evidence="5">BlaI/MecI/CopY family transcriptional regulator</fullName>
    </submittedName>
</protein>
<dbReference type="PIRSF" id="PIRSF019455">
    <property type="entry name" value="CopR_AtkY"/>
    <property type="match status" value="1"/>
</dbReference>
<evidence type="ECO:0000313" key="6">
    <source>
        <dbReference type="Proteomes" id="UP000886743"/>
    </source>
</evidence>
<evidence type="ECO:0000256" key="1">
    <source>
        <dbReference type="ARBA" id="ARBA00011046"/>
    </source>
</evidence>
<dbReference type="GO" id="GO:0045892">
    <property type="term" value="P:negative regulation of DNA-templated transcription"/>
    <property type="evidence" value="ECO:0007669"/>
    <property type="project" value="InterPro"/>
</dbReference>
<evidence type="ECO:0000256" key="4">
    <source>
        <dbReference type="ARBA" id="ARBA00023163"/>
    </source>
</evidence>
<dbReference type="GO" id="GO:0003677">
    <property type="term" value="F:DNA binding"/>
    <property type="evidence" value="ECO:0007669"/>
    <property type="project" value="UniProtKB-KW"/>
</dbReference>
<reference evidence="5" key="2">
    <citation type="journal article" date="2021" name="PeerJ">
        <title>Extensive microbial diversity within the chicken gut microbiome revealed by metagenomics and culture.</title>
        <authorList>
            <person name="Gilroy R."/>
            <person name="Ravi A."/>
            <person name="Getino M."/>
            <person name="Pursley I."/>
            <person name="Horton D.L."/>
            <person name="Alikhan N.F."/>
            <person name="Baker D."/>
            <person name="Gharbi K."/>
            <person name="Hall N."/>
            <person name="Watson M."/>
            <person name="Adriaenssens E.M."/>
            <person name="Foster-Nyarko E."/>
            <person name="Jarju S."/>
            <person name="Secka A."/>
            <person name="Antonio M."/>
            <person name="Oren A."/>
            <person name="Chaudhuri R.R."/>
            <person name="La Ragione R."/>
            <person name="Hildebrand F."/>
            <person name="Pallen M.J."/>
        </authorList>
    </citation>
    <scope>NUCLEOTIDE SEQUENCE</scope>
    <source>
        <strain evidence="5">4920</strain>
    </source>
</reference>
<dbReference type="SUPFAM" id="SSF46785">
    <property type="entry name" value="Winged helix' DNA-binding domain"/>
    <property type="match status" value="1"/>
</dbReference>
<evidence type="ECO:0000313" key="5">
    <source>
        <dbReference type="EMBL" id="HIV03384.1"/>
    </source>
</evidence>
<dbReference type="Gene3D" id="1.10.10.10">
    <property type="entry name" value="Winged helix-like DNA-binding domain superfamily/Winged helix DNA-binding domain"/>
    <property type="match status" value="1"/>
</dbReference>
<dbReference type="InterPro" id="IPR036388">
    <property type="entry name" value="WH-like_DNA-bd_sf"/>
</dbReference>
<accession>A0A9D1T0G6</accession>
<name>A0A9D1T0G6_9FIRM</name>
<evidence type="ECO:0000256" key="3">
    <source>
        <dbReference type="ARBA" id="ARBA00023125"/>
    </source>
</evidence>
<keyword evidence="2" id="KW-0805">Transcription regulation</keyword>
<reference evidence="5" key="1">
    <citation type="submission" date="2020-10" db="EMBL/GenBank/DDBJ databases">
        <authorList>
            <person name="Gilroy R."/>
        </authorList>
    </citation>
    <scope>NUCLEOTIDE SEQUENCE</scope>
    <source>
        <strain evidence="5">4920</strain>
    </source>
</reference>
<organism evidence="5 6">
    <name type="scientific">Candidatus Aphodoplasma excrementigallinarum</name>
    <dbReference type="NCBI Taxonomy" id="2840673"/>
    <lineage>
        <taxon>Bacteria</taxon>
        <taxon>Bacillati</taxon>
        <taxon>Bacillota</taxon>
        <taxon>Clostridia</taxon>
        <taxon>Eubacteriales</taxon>
        <taxon>Candidatus Aphodoplasma</taxon>
    </lineage>
</organism>
<comment type="caution">
    <text evidence="5">The sequence shown here is derived from an EMBL/GenBank/DDBJ whole genome shotgun (WGS) entry which is preliminary data.</text>
</comment>
<dbReference type="Pfam" id="PF03965">
    <property type="entry name" value="Penicillinase_R"/>
    <property type="match status" value="1"/>
</dbReference>
<dbReference type="Gene3D" id="1.10.4040.10">
    <property type="entry name" value="Penicillinase repressor domain"/>
    <property type="match status" value="1"/>
</dbReference>
<comment type="similarity">
    <text evidence="1">Belongs to the BlaI transcriptional regulatory family.</text>
</comment>
<keyword evidence="4" id="KW-0804">Transcription</keyword>